<dbReference type="Proteomes" id="UP001604336">
    <property type="component" value="Unassembled WGS sequence"/>
</dbReference>
<name>A0ABD1TZG2_9LAMI</name>
<reference evidence="2" key="1">
    <citation type="submission" date="2024-07" db="EMBL/GenBank/DDBJ databases">
        <title>Two chromosome-level genome assemblies of Korean endemic species Abeliophyllum distichum and Forsythia ovata (Oleaceae).</title>
        <authorList>
            <person name="Jang H."/>
        </authorList>
    </citation>
    <scope>NUCLEOTIDE SEQUENCE [LARGE SCALE GENOMIC DNA]</scope>
</reference>
<dbReference type="AlphaFoldDB" id="A0ABD1TZG2"/>
<gene>
    <name evidence="1" type="ORF">Adt_14205</name>
</gene>
<proteinExistence type="predicted"/>
<sequence>MIQPCNPRARDSVGASPTGTRLHCSLLLPRRIASLKGLSHWDSAAGSLLLLRSTASLKGLSHWDSATTQLAPPTEHSLPQGSLPLRLGHIAACSSHGAQPRSRASPTRTRPHCSLLLPRRTASLKGLP</sequence>
<comment type="caution">
    <text evidence="1">The sequence shown here is derived from an EMBL/GenBank/DDBJ whole genome shotgun (WGS) entry which is preliminary data.</text>
</comment>
<accession>A0ABD1TZG2</accession>
<keyword evidence="2" id="KW-1185">Reference proteome</keyword>
<dbReference type="EMBL" id="JBFOLK010000004">
    <property type="protein sequence ID" value="KAL2517958.1"/>
    <property type="molecule type" value="Genomic_DNA"/>
</dbReference>
<organism evidence="1 2">
    <name type="scientific">Abeliophyllum distichum</name>
    <dbReference type="NCBI Taxonomy" id="126358"/>
    <lineage>
        <taxon>Eukaryota</taxon>
        <taxon>Viridiplantae</taxon>
        <taxon>Streptophyta</taxon>
        <taxon>Embryophyta</taxon>
        <taxon>Tracheophyta</taxon>
        <taxon>Spermatophyta</taxon>
        <taxon>Magnoliopsida</taxon>
        <taxon>eudicotyledons</taxon>
        <taxon>Gunneridae</taxon>
        <taxon>Pentapetalae</taxon>
        <taxon>asterids</taxon>
        <taxon>lamiids</taxon>
        <taxon>Lamiales</taxon>
        <taxon>Oleaceae</taxon>
        <taxon>Forsythieae</taxon>
        <taxon>Abeliophyllum</taxon>
    </lineage>
</organism>
<protein>
    <submittedName>
        <fullName evidence="1">Uncharacterized protein</fullName>
    </submittedName>
</protein>
<evidence type="ECO:0000313" key="1">
    <source>
        <dbReference type="EMBL" id="KAL2517958.1"/>
    </source>
</evidence>
<evidence type="ECO:0000313" key="2">
    <source>
        <dbReference type="Proteomes" id="UP001604336"/>
    </source>
</evidence>